<dbReference type="InterPro" id="IPR032710">
    <property type="entry name" value="NTF2-like_dom_sf"/>
</dbReference>
<organism evidence="2 3">
    <name type="scientific">Microbacterium koreense</name>
    <dbReference type="NCBI Taxonomy" id="323761"/>
    <lineage>
        <taxon>Bacteria</taxon>
        <taxon>Bacillati</taxon>
        <taxon>Actinomycetota</taxon>
        <taxon>Actinomycetes</taxon>
        <taxon>Micrococcales</taxon>
        <taxon>Microbacteriaceae</taxon>
        <taxon>Microbacterium</taxon>
    </lineage>
</organism>
<comment type="caution">
    <text evidence="2">The sequence shown here is derived from an EMBL/GenBank/DDBJ whole genome shotgun (WGS) entry which is preliminary data.</text>
</comment>
<accession>A0ABW2ZQJ9</accession>
<dbReference type="Gene3D" id="3.10.450.50">
    <property type="match status" value="1"/>
</dbReference>
<name>A0ABW2ZQJ9_9MICO</name>
<dbReference type="Pfam" id="PF12680">
    <property type="entry name" value="SnoaL_2"/>
    <property type="match status" value="1"/>
</dbReference>
<evidence type="ECO:0000313" key="3">
    <source>
        <dbReference type="Proteomes" id="UP001597042"/>
    </source>
</evidence>
<dbReference type="SUPFAM" id="SSF54427">
    <property type="entry name" value="NTF2-like"/>
    <property type="match status" value="1"/>
</dbReference>
<protein>
    <submittedName>
        <fullName evidence="2">Nuclear transport factor 2 family protein</fullName>
    </submittedName>
</protein>
<reference evidence="3" key="1">
    <citation type="journal article" date="2019" name="Int. J. Syst. Evol. Microbiol.">
        <title>The Global Catalogue of Microorganisms (GCM) 10K type strain sequencing project: providing services to taxonomists for standard genome sequencing and annotation.</title>
        <authorList>
            <consortium name="The Broad Institute Genomics Platform"/>
            <consortium name="The Broad Institute Genome Sequencing Center for Infectious Disease"/>
            <person name="Wu L."/>
            <person name="Ma J."/>
        </authorList>
    </citation>
    <scope>NUCLEOTIDE SEQUENCE [LARGE SCALE GENOMIC DNA]</scope>
    <source>
        <strain evidence="3">CCUG 50754</strain>
    </source>
</reference>
<dbReference type="RefSeq" id="WP_378752228.1">
    <property type="nucleotide sequence ID" value="NZ_JBHSSV010000008.1"/>
</dbReference>
<sequence length="120" mass="13589">MSNARRFLAGYLDAWRTNDPDTIRGLFTEDAVYLAGAYQPDPARGIDDIIALWGEEADAPDEWSFDGEVELETADAAVIRGMTTYSRGPKAGVYDNLWLLRFAADGRASRFHDWWVQRRS</sequence>
<dbReference type="InterPro" id="IPR037401">
    <property type="entry name" value="SnoaL-like"/>
</dbReference>
<evidence type="ECO:0000259" key="1">
    <source>
        <dbReference type="Pfam" id="PF12680"/>
    </source>
</evidence>
<gene>
    <name evidence="2" type="ORF">ACFQZV_06300</name>
</gene>
<evidence type="ECO:0000313" key="2">
    <source>
        <dbReference type="EMBL" id="MFD0780909.1"/>
    </source>
</evidence>
<keyword evidence="3" id="KW-1185">Reference proteome</keyword>
<dbReference type="EMBL" id="JBHTIM010000001">
    <property type="protein sequence ID" value="MFD0780909.1"/>
    <property type="molecule type" value="Genomic_DNA"/>
</dbReference>
<feature type="domain" description="SnoaL-like" evidence="1">
    <location>
        <begin position="10"/>
        <end position="110"/>
    </location>
</feature>
<proteinExistence type="predicted"/>
<dbReference type="Proteomes" id="UP001597042">
    <property type="component" value="Unassembled WGS sequence"/>
</dbReference>